<dbReference type="Proteomes" id="UP000074108">
    <property type="component" value="Unassembled WGS sequence"/>
</dbReference>
<gene>
    <name evidence="2" type="ORF">Q75_04385</name>
</gene>
<organism evidence="2 3">
    <name type="scientific">Bacillus coahuilensis p1.1.43</name>
    <dbReference type="NCBI Taxonomy" id="1150625"/>
    <lineage>
        <taxon>Bacteria</taxon>
        <taxon>Bacillati</taxon>
        <taxon>Bacillota</taxon>
        <taxon>Bacilli</taxon>
        <taxon>Bacillales</taxon>
        <taxon>Bacillaceae</taxon>
        <taxon>Bacillus</taxon>
    </lineage>
</organism>
<name>A0A147KAM7_9BACI</name>
<dbReference type="EMBL" id="LDYG01000020">
    <property type="protein sequence ID" value="KUP07743.1"/>
    <property type="molecule type" value="Genomic_DNA"/>
</dbReference>
<keyword evidence="3" id="KW-1185">Reference proteome</keyword>
<sequence length="72" mass="7290">MPAIVGPVQIQNVGGGTVQFGDTVFMNPKSASKSFSGSGGGNTGPFIIVNNVFSITNTFDANGIDMPVVGNN</sequence>
<dbReference type="PATRIC" id="fig|1150625.3.peg.916"/>
<dbReference type="RefSeq" id="WP_010171481.1">
    <property type="nucleotide sequence ID" value="NZ_LDYG01000020.1"/>
</dbReference>
<proteinExistence type="inferred from homology"/>
<protein>
    <submittedName>
        <fullName evidence="2">Spore gernimation protein GerPF</fullName>
    </submittedName>
</protein>
<dbReference type="Pfam" id="PF10676">
    <property type="entry name" value="gerPA"/>
    <property type="match status" value="1"/>
</dbReference>
<comment type="caution">
    <text evidence="2">The sequence shown here is derived from an EMBL/GenBank/DDBJ whole genome shotgun (WGS) entry which is preliminary data.</text>
</comment>
<evidence type="ECO:0000256" key="1">
    <source>
        <dbReference type="ARBA" id="ARBA00008103"/>
    </source>
</evidence>
<dbReference type="AlphaFoldDB" id="A0A147KAM7"/>
<dbReference type="STRING" id="1150625.Q75_04385"/>
<reference evidence="2 3" key="1">
    <citation type="journal article" date="2016" name="Front. Microbiol.">
        <title>Microevolution Analysis of Bacillus coahuilensis Unveils Differences in Phosphorus Acquisition Strategies and Their Regulation.</title>
        <authorList>
            <person name="Gomez-Lunar Z."/>
            <person name="Hernandez-Gonzalez I."/>
            <person name="Rodriguez-Torres M.D."/>
            <person name="Souza V."/>
            <person name="Olmedo-Alvarez G."/>
        </authorList>
    </citation>
    <scope>NUCLEOTIDE SEQUENCE [LARGE SCALE GENOMIC DNA]</scope>
    <source>
        <strain evidence="3">p1.1.43</strain>
    </source>
</reference>
<comment type="similarity">
    <text evidence="1">Belongs to the GerPA/GerPF family.</text>
</comment>
<evidence type="ECO:0000313" key="2">
    <source>
        <dbReference type="EMBL" id="KUP07743.1"/>
    </source>
</evidence>
<dbReference type="PANTHER" id="PTHR37808">
    <property type="entry name" value="SPORE GERMINATION PROTEIN-LIKE PROTEIN YDZR-RELATED"/>
    <property type="match status" value="1"/>
</dbReference>
<evidence type="ECO:0000313" key="3">
    <source>
        <dbReference type="Proteomes" id="UP000074108"/>
    </source>
</evidence>
<dbReference type="InterPro" id="IPR019618">
    <property type="entry name" value="Spore_germination_GerPA"/>
</dbReference>
<dbReference type="PANTHER" id="PTHR37808:SF1">
    <property type="entry name" value="SPORE GERMINATION PROTEIN-LIKE PROTEIN YDZR"/>
    <property type="match status" value="1"/>
</dbReference>
<accession>A0A147KAM7</accession>